<dbReference type="EMBL" id="MH460460">
    <property type="protein sequence ID" value="AXG66566.1"/>
    <property type="molecule type" value="Genomic_DNA"/>
</dbReference>
<dbReference type="Proteomes" id="UP000263742">
    <property type="component" value="Segment"/>
</dbReference>
<proteinExistence type="predicted"/>
<name>A0A384ZWE9_9CAUD</name>
<organism evidence="2 3">
    <name type="scientific">Dickeya phage vB_DsoM_JA13</name>
    <dbReference type="NCBI Taxonomy" id="2283030"/>
    <lineage>
        <taxon>Viruses</taxon>
        <taxon>Duplodnaviria</taxon>
        <taxon>Heunggongvirae</taxon>
        <taxon>Uroviricota</taxon>
        <taxon>Caudoviricetes</taxon>
        <taxon>Salmondvirus</taxon>
        <taxon>Salmondvirus JA11</taxon>
    </lineage>
</organism>
<sequence>MLSDFYQQIQVIMTFLGWYDGVCDGVWGPKCIAAKRQWEFDDSFEPAVPSNGLPFTGRDRLPKGLTYMRGKTLEIACMKMSAEEKEKILADKGNLITRAHLDEHFSVPEVQAKPMAKIADAPAPVVSSHIEAPIDVKPEEKPAEPEPEIETEQEEEEENSSPVEEVKPVQNQNQKRDWTQQKRK</sequence>
<feature type="region of interest" description="Disordered" evidence="1">
    <location>
        <begin position="131"/>
        <end position="184"/>
    </location>
</feature>
<evidence type="ECO:0000313" key="2">
    <source>
        <dbReference type="EMBL" id="AXG66566.1"/>
    </source>
</evidence>
<feature type="compositionally biased region" description="Basic and acidic residues" evidence="1">
    <location>
        <begin position="174"/>
        <end position="184"/>
    </location>
</feature>
<gene>
    <name evidence="2" type="ORF">JA13_163</name>
</gene>
<evidence type="ECO:0000313" key="3">
    <source>
        <dbReference type="Proteomes" id="UP000263742"/>
    </source>
</evidence>
<reference evidence="2 3" key="1">
    <citation type="journal article" date="2018" name="Front. Microbiol.">
        <title>Jumbo Bacteriophages Are Represented Within an Increasing Diversity of Environmental Viruses Infecting the Emerging Phytopathogen, Dickeya solani.</title>
        <authorList>
            <person name="Day A.W."/>
            <person name="Ahn J."/>
            <person name="Salmond G.P.C."/>
        </authorList>
    </citation>
    <scope>NUCLEOTIDE SEQUENCE [LARGE SCALE GENOMIC DNA]</scope>
</reference>
<accession>A0A384ZWE9</accession>
<feature type="compositionally biased region" description="Basic and acidic residues" evidence="1">
    <location>
        <begin position="132"/>
        <end position="144"/>
    </location>
</feature>
<evidence type="ECO:0000256" key="1">
    <source>
        <dbReference type="SAM" id="MobiDB-lite"/>
    </source>
</evidence>
<feature type="compositionally biased region" description="Acidic residues" evidence="1">
    <location>
        <begin position="145"/>
        <end position="159"/>
    </location>
</feature>
<protein>
    <submittedName>
        <fullName evidence="2">Uncharacterized protein</fullName>
    </submittedName>
</protein>